<feature type="compositionally biased region" description="Polar residues" evidence="1">
    <location>
        <begin position="15"/>
        <end position="30"/>
    </location>
</feature>
<protein>
    <submittedName>
        <fullName evidence="2">Uncharacterized protein</fullName>
    </submittedName>
</protein>
<sequence>MVARQPLSSPEKENNLGSQQFGYSLPSANKTAFKPSQGGRRGTHSVGNYVVKTASNRKLLGTVASEVTISTSTLMPTSATASKASSALQQAFTGGQLTSLLISNGLPSSLTLLGVTSTSIPTTQTSQDSGEGSSPSGASPAGLLGVNPKCPLQAVMAAGVAAATEEEEEDEEVALPVL</sequence>
<evidence type="ECO:0000313" key="3">
    <source>
        <dbReference type="Proteomes" id="UP000232323"/>
    </source>
</evidence>
<feature type="region of interest" description="Disordered" evidence="1">
    <location>
        <begin position="1"/>
        <end position="45"/>
    </location>
</feature>
<dbReference type="EMBL" id="BEGY01000080">
    <property type="protein sequence ID" value="GAX82441.1"/>
    <property type="molecule type" value="Genomic_DNA"/>
</dbReference>
<evidence type="ECO:0000313" key="2">
    <source>
        <dbReference type="EMBL" id="GAX82441.1"/>
    </source>
</evidence>
<proteinExistence type="predicted"/>
<name>A0A250XH85_9CHLO</name>
<reference evidence="2 3" key="1">
    <citation type="submission" date="2017-08" db="EMBL/GenBank/DDBJ databases">
        <title>Acidophilic green algal genome provides insights into adaptation to an acidic environment.</title>
        <authorList>
            <person name="Hirooka S."/>
            <person name="Hirose Y."/>
            <person name="Kanesaki Y."/>
            <person name="Higuchi S."/>
            <person name="Fujiwara T."/>
            <person name="Onuma R."/>
            <person name="Era A."/>
            <person name="Ohbayashi R."/>
            <person name="Uzuka A."/>
            <person name="Nozaki H."/>
            <person name="Yoshikawa H."/>
            <person name="Miyagishima S.Y."/>
        </authorList>
    </citation>
    <scope>NUCLEOTIDE SEQUENCE [LARGE SCALE GENOMIC DNA]</scope>
    <source>
        <strain evidence="2 3">NIES-2499</strain>
    </source>
</reference>
<gene>
    <name evidence="2" type="ORF">CEUSTIGMA_g9869.t1</name>
</gene>
<organism evidence="2 3">
    <name type="scientific">Chlamydomonas eustigma</name>
    <dbReference type="NCBI Taxonomy" id="1157962"/>
    <lineage>
        <taxon>Eukaryota</taxon>
        <taxon>Viridiplantae</taxon>
        <taxon>Chlorophyta</taxon>
        <taxon>core chlorophytes</taxon>
        <taxon>Chlorophyceae</taxon>
        <taxon>CS clade</taxon>
        <taxon>Chlamydomonadales</taxon>
        <taxon>Chlamydomonadaceae</taxon>
        <taxon>Chlamydomonas</taxon>
    </lineage>
</organism>
<keyword evidence="3" id="KW-1185">Reference proteome</keyword>
<evidence type="ECO:0000256" key="1">
    <source>
        <dbReference type="SAM" id="MobiDB-lite"/>
    </source>
</evidence>
<accession>A0A250XH85</accession>
<comment type="caution">
    <text evidence="2">The sequence shown here is derived from an EMBL/GenBank/DDBJ whole genome shotgun (WGS) entry which is preliminary data.</text>
</comment>
<dbReference type="Proteomes" id="UP000232323">
    <property type="component" value="Unassembled WGS sequence"/>
</dbReference>
<feature type="region of interest" description="Disordered" evidence="1">
    <location>
        <begin position="120"/>
        <end position="145"/>
    </location>
</feature>
<dbReference type="AlphaFoldDB" id="A0A250XH85"/>